<feature type="region of interest" description="Disordered" evidence="1">
    <location>
        <begin position="237"/>
        <end position="279"/>
    </location>
</feature>
<sequence length="392" mass="40830">MATNLLSTITQSFTPDVVGKLASTLGLEQQAAQKGISAGIPGILTGLANMAQGSDGPKRIGYALSQSENIVGRDAVSSGDIIGSLLGSNRDILQTGWSLISSLIGGGTLDTLASRLAQYAGLGQGSAKKLIGFLAPVVLAYLKRHQTAAGLDNQGLASMLVSQKGEFERAIPSASGGRPLQDTPHEARTSSPAYRQRTTAATGGTNWAYWLLPALIIAGAALYFWPNENKVQEAEQINRNTRSVTPSPEAKRGEPTTTGTAETGRSAATNDSAAPLPPQQSAVAGTSAVALQNDILTNISRLQAALAGIKDTGSAQAAIGEIRDISDRFASLKTKAQQLTPEARQALAQAVQQRVPDLNSTLDRIGNEINLGGEAKPVMDTLKNELAKLSRA</sequence>
<reference evidence="2 3" key="1">
    <citation type="submission" date="2020-12" db="EMBL/GenBank/DDBJ databases">
        <title>Revised draft genomes of Rhodomicrobium vannielii ATCC 17100 and Rhodomicrobium udaipurense JA643.</title>
        <authorList>
            <person name="Conners E.M."/>
            <person name="Davenport E.J."/>
            <person name="Bose A."/>
        </authorList>
    </citation>
    <scope>NUCLEOTIDE SEQUENCE [LARGE SCALE GENOMIC DNA]</scope>
    <source>
        <strain evidence="2 3">JA643</strain>
    </source>
</reference>
<dbReference type="EMBL" id="JAEMUK010000014">
    <property type="protein sequence ID" value="MBJ7543480.1"/>
    <property type="molecule type" value="Genomic_DNA"/>
</dbReference>
<comment type="caution">
    <text evidence="2">The sequence shown here is derived from an EMBL/GenBank/DDBJ whole genome shotgun (WGS) entry which is preliminary data.</text>
</comment>
<feature type="region of interest" description="Disordered" evidence="1">
    <location>
        <begin position="171"/>
        <end position="196"/>
    </location>
</feature>
<keyword evidence="3" id="KW-1185">Reference proteome</keyword>
<dbReference type="Proteomes" id="UP000623250">
    <property type="component" value="Unassembled WGS sequence"/>
</dbReference>
<dbReference type="Pfam" id="PF06078">
    <property type="entry name" value="DUF937"/>
    <property type="match status" value="1"/>
</dbReference>
<name>A0A8I1GCT2_9HYPH</name>
<evidence type="ECO:0000313" key="3">
    <source>
        <dbReference type="Proteomes" id="UP000623250"/>
    </source>
</evidence>
<evidence type="ECO:0000256" key="1">
    <source>
        <dbReference type="SAM" id="MobiDB-lite"/>
    </source>
</evidence>
<proteinExistence type="predicted"/>
<gene>
    <name evidence="2" type="ORF">JDN41_07905</name>
</gene>
<feature type="compositionally biased region" description="Low complexity" evidence="1">
    <location>
        <begin position="255"/>
        <end position="269"/>
    </location>
</feature>
<feature type="compositionally biased region" description="Polar residues" evidence="1">
    <location>
        <begin position="237"/>
        <end position="246"/>
    </location>
</feature>
<protein>
    <submittedName>
        <fullName evidence="2">DUF937 domain-containing protein</fullName>
    </submittedName>
</protein>
<evidence type="ECO:0000313" key="2">
    <source>
        <dbReference type="EMBL" id="MBJ7543480.1"/>
    </source>
</evidence>
<dbReference type="RefSeq" id="WP_037235202.1">
    <property type="nucleotide sequence ID" value="NZ_JAEMUK010000014.1"/>
</dbReference>
<accession>A0A8I1GCT2</accession>
<organism evidence="2 3">
    <name type="scientific">Rhodomicrobium udaipurense</name>
    <dbReference type="NCBI Taxonomy" id="1202716"/>
    <lineage>
        <taxon>Bacteria</taxon>
        <taxon>Pseudomonadati</taxon>
        <taxon>Pseudomonadota</taxon>
        <taxon>Alphaproteobacteria</taxon>
        <taxon>Hyphomicrobiales</taxon>
        <taxon>Hyphomicrobiaceae</taxon>
        <taxon>Rhodomicrobium</taxon>
    </lineage>
</organism>
<dbReference type="AlphaFoldDB" id="A0A8I1GCT2"/>
<dbReference type="InterPro" id="IPR009282">
    <property type="entry name" value="DUF937"/>
</dbReference>